<organism evidence="3 4">
    <name type="scientific">Steinernema hermaphroditum</name>
    <dbReference type="NCBI Taxonomy" id="289476"/>
    <lineage>
        <taxon>Eukaryota</taxon>
        <taxon>Metazoa</taxon>
        <taxon>Ecdysozoa</taxon>
        <taxon>Nematoda</taxon>
        <taxon>Chromadorea</taxon>
        <taxon>Rhabditida</taxon>
        <taxon>Tylenchina</taxon>
        <taxon>Panagrolaimomorpha</taxon>
        <taxon>Strongyloidoidea</taxon>
        <taxon>Steinernematidae</taxon>
        <taxon>Steinernema</taxon>
    </lineage>
</organism>
<feature type="region of interest" description="Disordered" evidence="1">
    <location>
        <begin position="506"/>
        <end position="534"/>
    </location>
</feature>
<feature type="signal peptide" evidence="2">
    <location>
        <begin position="1"/>
        <end position="20"/>
    </location>
</feature>
<feature type="region of interest" description="Disordered" evidence="1">
    <location>
        <begin position="735"/>
        <end position="768"/>
    </location>
</feature>
<dbReference type="PANTHER" id="PTHR48125:SF10">
    <property type="entry name" value="OS12G0136300 PROTEIN"/>
    <property type="match status" value="1"/>
</dbReference>
<dbReference type="Proteomes" id="UP001175271">
    <property type="component" value="Unassembled WGS sequence"/>
</dbReference>
<feature type="compositionally biased region" description="Pro residues" evidence="1">
    <location>
        <begin position="109"/>
        <end position="123"/>
    </location>
</feature>
<keyword evidence="2" id="KW-0732">Signal</keyword>
<dbReference type="AlphaFoldDB" id="A0AA39HUX1"/>
<dbReference type="PANTHER" id="PTHR48125">
    <property type="entry name" value="LP07818P1"/>
    <property type="match status" value="1"/>
</dbReference>
<reference evidence="3" key="1">
    <citation type="submission" date="2023-06" db="EMBL/GenBank/DDBJ databases">
        <title>Genomic analysis of the entomopathogenic nematode Steinernema hermaphroditum.</title>
        <authorList>
            <person name="Schwarz E.M."/>
            <person name="Heppert J.K."/>
            <person name="Baniya A."/>
            <person name="Schwartz H.T."/>
            <person name="Tan C.-H."/>
            <person name="Antoshechkin I."/>
            <person name="Sternberg P.W."/>
            <person name="Goodrich-Blair H."/>
            <person name="Dillman A.R."/>
        </authorList>
    </citation>
    <scope>NUCLEOTIDE SEQUENCE</scope>
    <source>
        <strain evidence="3">PS9179</strain>
        <tissue evidence="3">Whole animal</tissue>
    </source>
</reference>
<feature type="compositionally biased region" description="Pro residues" evidence="1">
    <location>
        <begin position="147"/>
        <end position="162"/>
    </location>
</feature>
<protein>
    <submittedName>
        <fullName evidence="3">Uncharacterized protein</fullName>
    </submittedName>
</protein>
<evidence type="ECO:0000256" key="1">
    <source>
        <dbReference type="SAM" id="MobiDB-lite"/>
    </source>
</evidence>
<gene>
    <name evidence="3" type="ORF">QR680_005610</name>
</gene>
<dbReference type="EMBL" id="JAUCMV010000003">
    <property type="protein sequence ID" value="KAK0411342.1"/>
    <property type="molecule type" value="Genomic_DNA"/>
</dbReference>
<feature type="region of interest" description="Disordered" evidence="1">
    <location>
        <begin position="576"/>
        <end position="619"/>
    </location>
</feature>
<feature type="region of interest" description="Disordered" evidence="1">
    <location>
        <begin position="109"/>
        <end position="224"/>
    </location>
</feature>
<accession>A0AA39HUX1</accession>
<feature type="compositionally biased region" description="Basic and acidic residues" evidence="1">
    <location>
        <begin position="750"/>
        <end position="766"/>
    </location>
</feature>
<evidence type="ECO:0000313" key="3">
    <source>
        <dbReference type="EMBL" id="KAK0411342.1"/>
    </source>
</evidence>
<feature type="compositionally biased region" description="Low complexity" evidence="1">
    <location>
        <begin position="594"/>
        <end position="619"/>
    </location>
</feature>
<evidence type="ECO:0000313" key="4">
    <source>
        <dbReference type="Proteomes" id="UP001175271"/>
    </source>
</evidence>
<sequence>MPRAILAIVFLLCFRAFVDADGCSQCCPRTFDCCCCQGSLRCGGDSGGCANGCFAFQRPAFNCQVVPCAPYSCPTPPPCNFCSQNSFSSNGASVCAGSPALPAPPAPPSGLPWYPSPPAPPAFPTLQDFNINSYGRSPPGDGNYVAPHPPSPPRRTRPPPASRLPLRLEPAPGRPSLPTTDEPFYENDKPIAIPALDDGETTASKPSRSTPPSPLVENTTEAEGAEMSIDAVVEGPTSTEAENPQNMASSPHEGYRNLDRRLRIDEEPSTIDLVEPATINLVEPPPPTNEELLNEVNDLLQQSKREAHLLSQLVEEITTMNSIAKATNGKSTRIQEGLPEVGGIDDVGPPAFEDIDIAEEFPGKKAQAARNYNTDPLVEKLEERLVIPIETVHIELSTVALSASSDSPPPTTPTSTMATTFAALSTRFHQSVNFTDLLGKEQTMVPPASTPLSGPIRVRSNTYSLNFAAKHLAENFMKAHEEMTKRVTAVGKLTKEWIMAKTTTKPLSKASKTAPQRTTSAPFTTTATKSSRTRSRTLEMLLQQIKENQEQKRAHAVMPVVKKLMRKFVKTKAAKTVARTKWTKPPRKEKLVSKTKPSTPVATTTKSTTTSTTTTTTTLAPPLESSVERPIYVDSDVDDGENLKLDGDTGSGAPQGAIVDSETVEGRQNPKLKGLANFQARKAFLEDIFNELGTREDDREASPLLSVPPMTTLSTASSSYHYVEDVYGDVRVVGGQSRTTRRPAGSDYLETSRETPKPVERTEGSESSRPVVRIRTTEFDRLDPRTVAGVKAMLGRREPESSRPFKVSLDGRSTFASIKVRVPSFRSKWDRRYMVERKSSTMQKVAMGLDNYSS</sequence>
<feature type="compositionally biased region" description="Low complexity" evidence="1">
    <location>
        <begin position="518"/>
        <end position="530"/>
    </location>
</feature>
<keyword evidence="4" id="KW-1185">Reference proteome</keyword>
<feature type="compositionally biased region" description="Polar residues" evidence="1">
    <location>
        <begin position="506"/>
        <end position="517"/>
    </location>
</feature>
<proteinExistence type="predicted"/>
<comment type="caution">
    <text evidence="3">The sequence shown here is derived from an EMBL/GenBank/DDBJ whole genome shotgun (WGS) entry which is preliminary data.</text>
</comment>
<name>A0AA39HUX1_9BILA</name>
<feature type="chain" id="PRO_5041378101" evidence="2">
    <location>
        <begin position="21"/>
        <end position="854"/>
    </location>
</feature>
<evidence type="ECO:0000256" key="2">
    <source>
        <dbReference type="SAM" id="SignalP"/>
    </source>
</evidence>